<accession>A0A2P6N8G8</accession>
<feature type="transmembrane region" description="Helical" evidence="1">
    <location>
        <begin position="176"/>
        <end position="196"/>
    </location>
</feature>
<reference evidence="2 3" key="1">
    <citation type="journal article" date="2018" name="Genome Biol. Evol.">
        <title>Multiple Roots of Fruiting Body Formation in Amoebozoa.</title>
        <authorList>
            <person name="Hillmann F."/>
            <person name="Forbes G."/>
            <person name="Novohradska S."/>
            <person name="Ferling I."/>
            <person name="Riege K."/>
            <person name="Groth M."/>
            <person name="Westermann M."/>
            <person name="Marz M."/>
            <person name="Spaller T."/>
            <person name="Winckler T."/>
            <person name="Schaap P."/>
            <person name="Glockner G."/>
        </authorList>
    </citation>
    <scope>NUCLEOTIDE SEQUENCE [LARGE SCALE GENOMIC DNA]</scope>
    <source>
        <strain evidence="2 3">Jena</strain>
    </source>
</reference>
<evidence type="ECO:0000313" key="3">
    <source>
        <dbReference type="Proteomes" id="UP000241769"/>
    </source>
</evidence>
<dbReference type="AlphaFoldDB" id="A0A2P6N8G8"/>
<keyword evidence="1" id="KW-0472">Membrane</keyword>
<name>A0A2P6N8G8_9EUKA</name>
<dbReference type="Proteomes" id="UP000241769">
    <property type="component" value="Unassembled WGS sequence"/>
</dbReference>
<feature type="transmembrane region" description="Helical" evidence="1">
    <location>
        <begin position="298"/>
        <end position="320"/>
    </location>
</feature>
<proteinExistence type="predicted"/>
<comment type="caution">
    <text evidence="2">The sequence shown here is derived from an EMBL/GenBank/DDBJ whole genome shotgun (WGS) entry which is preliminary data.</text>
</comment>
<feature type="transmembrane region" description="Helical" evidence="1">
    <location>
        <begin position="362"/>
        <end position="385"/>
    </location>
</feature>
<evidence type="ECO:0000313" key="2">
    <source>
        <dbReference type="EMBL" id="PRP80238.1"/>
    </source>
</evidence>
<feature type="transmembrane region" description="Helical" evidence="1">
    <location>
        <begin position="263"/>
        <end position="286"/>
    </location>
</feature>
<feature type="transmembrane region" description="Helical" evidence="1">
    <location>
        <begin position="208"/>
        <end position="231"/>
    </location>
</feature>
<feature type="transmembrane region" description="Helical" evidence="1">
    <location>
        <begin position="81"/>
        <end position="105"/>
    </location>
</feature>
<feature type="transmembrane region" description="Helical" evidence="1">
    <location>
        <begin position="460"/>
        <end position="479"/>
    </location>
</feature>
<organism evidence="2 3">
    <name type="scientific">Planoprotostelium fungivorum</name>
    <dbReference type="NCBI Taxonomy" id="1890364"/>
    <lineage>
        <taxon>Eukaryota</taxon>
        <taxon>Amoebozoa</taxon>
        <taxon>Evosea</taxon>
        <taxon>Variosea</taxon>
        <taxon>Cavosteliida</taxon>
        <taxon>Cavosteliaceae</taxon>
        <taxon>Planoprotostelium</taxon>
    </lineage>
</organism>
<dbReference type="InParanoid" id="A0A2P6N8G8"/>
<keyword evidence="3" id="KW-1185">Reference proteome</keyword>
<keyword evidence="1" id="KW-0812">Transmembrane</keyword>
<feature type="transmembrane region" description="Helical" evidence="1">
    <location>
        <begin position="151"/>
        <end position="170"/>
    </location>
</feature>
<protein>
    <submittedName>
        <fullName evidence="2">Uncharacterized protein</fullName>
    </submittedName>
</protein>
<feature type="transmembrane region" description="Helical" evidence="1">
    <location>
        <begin position="117"/>
        <end position="139"/>
    </location>
</feature>
<evidence type="ECO:0000256" key="1">
    <source>
        <dbReference type="SAM" id="Phobius"/>
    </source>
</evidence>
<dbReference type="EMBL" id="MDYQ01000156">
    <property type="protein sequence ID" value="PRP80238.1"/>
    <property type="molecule type" value="Genomic_DNA"/>
</dbReference>
<gene>
    <name evidence="2" type="ORF">PROFUN_12177</name>
</gene>
<feature type="transmembrane region" description="Helical" evidence="1">
    <location>
        <begin position="237"/>
        <end position="256"/>
    </location>
</feature>
<sequence>MMWVFSTDSRSAEMIPRYSSMTDLKSPRLFSTSYPPNHIAFLCDEQQGLLFVEEQKPSDKLLDWETLRDDWALKSFTRRELVITIGWTIFSLAVGISLAVTLVVAPIQSNNTQPAPFINIFCVPLGISAPIMIYLMELWCALFSEHSRRRVYWVAISSCTIFIVPLYYLITVRLQPPFASAILSCTLSGIYFNLYGLNLRDPKIQWRLWVFTASFTIAFFLFWFTVLYLYLFGITRSYPTAQVFINIVFACIKYLMKRKMMKYCHLAGGNGMASVIIMNFNAYFFVTTSTLFLSKTTVSVLIMNIVVETFFVFQVGFNTLPWVQEQRDKRVQGLFWRINCSLDWLMYPTTGMRYEQRLAHQAANLVMSALASVLTSAGFFCVVATSRAFTSTHWPFTDRAMEGIQIVPSMTPLQNAAFIILGLHAILFTVNSVFVIFMWTWLGLGSSVLSCLRVFSHKTLFSMGMCGSCFTAVLCISLREFRMLSFIFPDIYEP</sequence>
<keyword evidence="1" id="KW-1133">Transmembrane helix</keyword>